<organism evidence="1">
    <name type="scientific">uncultured Caudovirales phage</name>
    <dbReference type="NCBI Taxonomy" id="2100421"/>
    <lineage>
        <taxon>Viruses</taxon>
        <taxon>Duplodnaviria</taxon>
        <taxon>Heunggongvirae</taxon>
        <taxon>Uroviricota</taxon>
        <taxon>Caudoviricetes</taxon>
        <taxon>Peduoviridae</taxon>
        <taxon>Maltschvirus</taxon>
        <taxon>Maltschvirus maltsch</taxon>
    </lineage>
</organism>
<name>A0A6J5NIF6_9CAUD</name>
<sequence length="154" mass="17371">MLVEHSMSLEQEMAMLERASKRPAKRRGPSPEQATQRAIIKALHLAGILAVHIPNEGKRSLNAAMQAKRDGMVKGFPDLALYGRNGRHALFEVKPPSWKAPRAPAIGAKPSDAYQEWSQRLRLYENLRGRGFEVEVVQSVDDALRFLRAWGWCK</sequence>
<evidence type="ECO:0000313" key="1">
    <source>
        <dbReference type="EMBL" id="CAB4157005.1"/>
    </source>
</evidence>
<dbReference type="Gene3D" id="3.40.1350.10">
    <property type="match status" value="1"/>
</dbReference>
<dbReference type="InterPro" id="IPR011856">
    <property type="entry name" value="tRNA_endonuc-like_dom_sf"/>
</dbReference>
<evidence type="ECO:0000313" key="2">
    <source>
        <dbReference type="EMBL" id="CAB5225675.1"/>
    </source>
</evidence>
<accession>A0A6J5NIF6</accession>
<proteinExistence type="predicted"/>
<reference evidence="1" key="1">
    <citation type="submission" date="2020-04" db="EMBL/GenBank/DDBJ databases">
        <authorList>
            <person name="Chiriac C."/>
            <person name="Salcher M."/>
            <person name="Ghai R."/>
            <person name="Kavagutti S V."/>
        </authorList>
    </citation>
    <scope>NUCLEOTIDE SEQUENCE</scope>
</reference>
<protein>
    <submittedName>
        <fullName evidence="1">VRR-NUC domain containing protein</fullName>
    </submittedName>
</protein>
<dbReference type="EMBL" id="LR798343">
    <property type="protein sequence ID" value="CAB5225675.1"/>
    <property type="molecule type" value="Genomic_DNA"/>
</dbReference>
<dbReference type="EMBL" id="LR796648">
    <property type="protein sequence ID" value="CAB4157005.1"/>
    <property type="molecule type" value="Genomic_DNA"/>
</dbReference>
<dbReference type="GO" id="GO:0003676">
    <property type="term" value="F:nucleic acid binding"/>
    <property type="evidence" value="ECO:0007669"/>
    <property type="project" value="InterPro"/>
</dbReference>
<gene>
    <name evidence="1" type="ORF">UFOVP675_33</name>
    <name evidence="2" type="ORF">UFOVP747_66</name>
</gene>